<dbReference type="PROSITE" id="PS51007">
    <property type="entry name" value="CYTC"/>
    <property type="match status" value="1"/>
</dbReference>
<evidence type="ECO:0000313" key="18">
    <source>
        <dbReference type="EMBL" id="KAF7491993.1"/>
    </source>
</evidence>
<dbReference type="SUPFAM" id="SSF81496">
    <property type="entry name" value="Cytochrome c1 subunit of cytochrome bc1 complex (Ubiquinol-cytochrome c reductase), transmembrane anchor"/>
    <property type="match status" value="1"/>
</dbReference>
<evidence type="ECO:0000256" key="15">
    <source>
        <dbReference type="PIRSR" id="PIRSR602326-1"/>
    </source>
</evidence>
<comment type="cofactor">
    <cofactor evidence="15">
        <name>heme c</name>
        <dbReference type="ChEBI" id="CHEBI:61717"/>
    </cofactor>
    <text evidence="15">Binds 1 heme c group covalently per subunit.</text>
</comment>
<evidence type="ECO:0000256" key="5">
    <source>
        <dbReference type="ARBA" id="ARBA00022617"/>
    </source>
</evidence>
<feature type="domain" description="Cytochrome c" evidence="17">
    <location>
        <begin position="89"/>
        <end position="241"/>
    </location>
</feature>
<dbReference type="EnsemblMetazoa" id="SSS_4146s_mrna">
    <property type="protein sequence ID" value="KAF7491993.1"/>
    <property type="gene ID" value="SSS_4146"/>
</dbReference>
<dbReference type="SUPFAM" id="SSF46626">
    <property type="entry name" value="Cytochrome c"/>
    <property type="match status" value="1"/>
</dbReference>
<keyword evidence="11 16" id="KW-1133">Transmembrane helix</keyword>
<dbReference type="GO" id="GO:0046872">
    <property type="term" value="F:metal ion binding"/>
    <property type="evidence" value="ECO:0007669"/>
    <property type="project" value="UniProtKB-KW"/>
</dbReference>
<reference evidence="21" key="2">
    <citation type="journal article" date="2020" name="PLoS Negl. Trop. Dis.">
        <title>High-quality nuclear genome for Sarcoptes scabiei-A critical resource for a neglected parasite.</title>
        <authorList>
            <person name="Korhonen P.K."/>
            <person name="Gasser R.B."/>
            <person name="Ma G."/>
            <person name="Wang T."/>
            <person name="Stroehlein A.J."/>
            <person name="Young N.D."/>
            <person name="Ang C.S."/>
            <person name="Fernando D.D."/>
            <person name="Lu H.C."/>
            <person name="Taylor S."/>
            <person name="Reynolds S.L."/>
            <person name="Mofiz E."/>
            <person name="Najaraj S.H."/>
            <person name="Gowda H."/>
            <person name="Madugundu A."/>
            <person name="Renuse S."/>
            <person name="Holt D."/>
            <person name="Pandey A."/>
            <person name="Papenfuss A.T."/>
            <person name="Fischer K."/>
        </authorList>
    </citation>
    <scope>NUCLEOTIDE SEQUENCE [LARGE SCALE GENOMIC DNA]</scope>
</reference>
<dbReference type="EMBL" id="WVUK01000058">
    <property type="protein sequence ID" value="KAF7491993.1"/>
    <property type="molecule type" value="Genomic_DNA"/>
</dbReference>
<keyword evidence="14 16" id="KW-0472">Membrane</keyword>
<dbReference type="GO" id="GO:0009055">
    <property type="term" value="F:electron transfer activity"/>
    <property type="evidence" value="ECO:0007669"/>
    <property type="project" value="InterPro"/>
</dbReference>
<evidence type="ECO:0000256" key="7">
    <source>
        <dbReference type="ARBA" id="ARBA00022692"/>
    </source>
</evidence>
<proteinExistence type="inferred from homology"/>
<organism evidence="19 22">
    <name type="scientific">Sarcoptes scabiei</name>
    <name type="common">Itch mite</name>
    <name type="synonym">Acarus scabiei</name>
    <dbReference type="NCBI Taxonomy" id="52283"/>
    <lineage>
        <taxon>Eukaryota</taxon>
        <taxon>Metazoa</taxon>
        <taxon>Ecdysozoa</taxon>
        <taxon>Arthropoda</taxon>
        <taxon>Chelicerata</taxon>
        <taxon>Arachnida</taxon>
        <taxon>Acari</taxon>
        <taxon>Acariformes</taxon>
        <taxon>Sarcoptiformes</taxon>
        <taxon>Astigmata</taxon>
        <taxon>Psoroptidia</taxon>
        <taxon>Sarcoptoidea</taxon>
        <taxon>Sarcoptidae</taxon>
        <taxon>Sarcoptinae</taxon>
        <taxon>Sarcoptes</taxon>
    </lineage>
</organism>
<feature type="binding site" description="covalent" evidence="15">
    <location>
        <position position="106"/>
    </location>
    <ligand>
        <name>heme c</name>
        <dbReference type="ChEBI" id="CHEBI:61717"/>
    </ligand>
</feature>
<protein>
    <submittedName>
        <fullName evidence="18 19">Cytochrome c1, heme protein, mitochondrial</fullName>
    </submittedName>
</protein>
<evidence type="ECO:0000256" key="3">
    <source>
        <dbReference type="ARBA" id="ARBA00006488"/>
    </source>
</evidence>
<feature type="transmembrane region" description="Helical" evidence="16">
    <location>
        <begin position="269"/>
        <end position="287"/>
    </location>
</feature>
<feature type="binding site" description="axial binding residue" evidence="15">
    <location>
        <position position="105"/>
    </location>
    <ligand>
        <name>heme c</name>
        <dbReference type="ChEBI" id="CHEBI:61717"/>
    </ligand>
    <ligandPart>
        <name>Fe</name>
        <dbReference type="ChEBI" id="CHEBI:18248"/>
    </ligandPart>
</feature>
<dbReference type="Proteomes" id="UP000070412">
    <property type="component" value="Unassembled WGS sequence"/>
</dbReference>
<dbReference type="InterPro" id="IPR036909">
    <property type="entry name" value="Cyt_c-like_dom_sf"/>
</dbReference>
<evidence type="ECO:0000313" key="19">
    <source>
        <dbReference type="EMBL" id="KPM02658.1"/>
    </source>
</evidence>
<feature type="binding site" description="axial binding residue" evidence="15">
    <location>
        <position position="225"/>
    </location>
    <ligand>
        <name>heme c</name>
        <dbReference type="ChEBI" id="CHEBI:61717"/>
    </ligand>
    <ligandPart>
        <name>Fe</name>
        <dbReference type="ChEBI" id="CHEBI:18248"/>
    </ligandPart>
</feature>
<keyword evidence="12 15" id="KW-0408">Iron</keyword>
<comment type="similarity">
    <text evidence="3">Belongs to the cytochrome c family.</text>
</comment>
<sequence>MALILSRSTSKCLTQAKSINSISQKFINSQSTGASSSRKILLTAGGVIGLGAAGLIYNLHQSVKAIEIYSHPPSYPWPHFGLFKSFDHQAIRRGYEVYKQVCAACHSLKYVRYRELIGVSHTEEEARTEAAEIQVEDGPNEFGKMFMRPGKISDSFPSPYPNEEAARHANNGALPPDLSYIILARHGNEDYVFSLLTGYHDTPAGFLLGEGQHFNPYFPGGAISMAQALYNEAAEYSDGTPATASQMAKDVTTFLSWCAQPEHDMRKKVLIDGTIVITIILAALTYWKRHVFSSLKSRKILFRQTQSKKTH</sequence>
<evidence type="ECO:0000256" key="13">
    <source>
        <dbReference type="ARBA" id="ARBA00023128"/>
    </source>
</evidence>
<feature type="transmembrane region" description="Helical" evidence="16">
    <location>
        <begin position="40"/>
        <end position="59"/>
    </location>
</feature>
<evidence type="ECO:0000256" key="10">
    <source>
        <dbReference type="ARBA" id="ARBA00022982"/>
    </source>
</evidence>
<evidence type="ECO:0000256" key="1">
    <source>
        <dbReference type="ARBA" id="ARBA00002555"/>
    </source>
</evidence>
<dbReference type="AlphaFoldDB" id="A0A131ZV16"/>
<keyword evidence="5 15" id="KW-0349">Heme</keyword>
<comment type="subcellular location">
    <subcellularLocation>
        <location evidence="2">Mitochondrion inner membrane</location>
    </subcellularLocation>
</comment>
<dbReference type="VEuPathDB" id="VectorBase:SSCA008960"/>
<evidence type="ECO:0000259" key="17">
    <source>
        <dbReference type="PROSITE" id="PS51007"/>
    </source>
</evidence>
<keyword evidence="8 15" id="KW-0479">Metal-binding</keyword>
<evidence type="ECO:0000313" key="20">
    <source>
        <dbReference type="EnsemblMetazoa" id="KAF7491993.1"/>
    </source>
</evidence>
<dbReference type="InterPro" id="IPR009056">
    <property type="entry name" value="Cyt_c-like_dom"/>
</dbReference>
<dbReference type="GO" id="GO:0006122">
    <property type="term" value="P:mitochondrial electron transport, ubiquinol to cytochrome c"/>
    <property type="evidence" value="ECO:0007669"/>
    <property type="project" value="TreeGrafter"/>
</dbReference>
<gene>
    <name evidence="19" type="ORF">QR98_0010740</name>
    <name evidence="18" type="ORF">SSS_4146</name>
</gene>
<evidence type="ECO:0000256" key="16">
    <source>
        <dbReference type="SAM" id="Phobius"/>
    </source>
</evidence>
<evidence type="ECO:0000256" key="11">
    <source>
        <dbReference type="ARBA" id="ARBA00022989"/>
    </source>
</evidence>
<dbReference type="FunFam" id="1.10.760.10:FF:000002">
    <property type="entry name" value="Cytochrome c1, heme protein"/>
    <property type="match status" value="1"/>
</dbReference>
<reference evidence="18" key="3">
    <citation type="submission" date="2020-01" db="EMBL/GenBank/DDBJ databases">
        <authorList>
            <person name="Korhonen P.K.K."/>
            <person name="Guangxu M.G."/>
            <person name="Wang T.W."/>
            <person name="Stroehlein A.J.S."/>
            <person name="Young N.D."/>
            <person name="Ang C.-S.A."/>
            <person name="Fernando D.W.F."/>
            <person name="Lu H.L."/>
            <person name="Taylor S.T."/>
            <person name="Ehtesham M.E.M."/>
            <person name="Najaraj S.H.N."/>
            <person name="Harsha G.H.G."/>
            <person name="Madugundu A.M."/>
            <person name="Renuse S.R."/>
            <person name="Holt D.H."/>
            <person name="Pandey A.P."/>
            <person name="Papenfuss A.P."/>
            <person name="Gasser R.B.G."/>
            <person name="Fischer K.F."/>
        </authorList>
    </citation>
    <scope>NUCLEOTIDE SEQUENCE</scope>
    <source>
        <strain evidence="18">SSS_KF_BRIS2020</strain>
    </source>
</reference>
<evidence type="ECO:0000256" key="8">
    <source>
        <dbReference type="ARBA" id="ARBA00022723"/>
    </source>
</evidence>
<keyword evidence="13" id="KW-0496">Mitochondrion</keyword>
<dbReference type="PRINTS" id="PR00603">
    <property type="entry name" value="CYTOCHROMEC1"/>
</dbReference>
<reference evidence="20" key="4">
    <citation type="submission" date="2022-06" db="UniProtKB">
        <authorList>
            <consortium name="EnsemblMetazoa"/>
        </authorList>
    </citation>
    <scope>IDENTIFICATION</scope>
</reference>
<keyword evidence="4" id="KW-0813">Transport</keyword>
<feature type="binding site" description="covalent" evidence="15">
    <location>
        <position position="102"/>
    </location>
    <ligand>
        <name>heme c</name>
        <dbReference type="ChEBI" id="CHEBI:61717"/>
    </ligand>
</feature>
<evidence type="ECO:0000256" key="2">
    <source>
        <dbReference type="ARBA" id="ARBA00004273"/>
    </source>
</evidence>
<comment type="function">
    <text evidence="1">Electron carrier protein. The oxidized form of the cytochrome c heme group can accept an electron from the heme group of the cytochrome c1 subunit of cytochrome reductase. Cytochrome c then transfers this electron to the cytochrome oxidase complex, the final protein carrier in the mitochondrial electron-transport chain.</text>
</comment>
<evidence type="ECO:0000256" key="12">
    <source>
        <dbReference type="ARBA" id="ARBA00023004"/>
    </source>
</evidence>
<dbReference type="GO" id="GO:0020037">
    <property type="term" value="F:heme binding"/>
    <property type="evidence" value="ECO:0007669"/>
    <property type="project" value="InterPro"/>
</dbReference>
<dbReference type="OrthoDB" id="5925at2759"/>
<evidence type="ECO:0000256" key="4">
    <source>
        <dbReference type="ARBA" id="ARBA00022448"/>
    </source>
</evidence>
<evidence type="ECO:0000313" key="22">
    <source>
        <dbReference type="Proteomes" id="UP000616769"/>
    </source>
</evidence>
<keyword evidence="6" id="KW-0679">Respiratory chain</keyword>
<reference evidence="19 22" key="1">
    <citation type="journal article" date="2015" name="Parasit. Vectors">
        <title>Draft genome of the scabies mite.</title>
        <authorList>
            <person name="Rider S.D.Jr."/>
            <person name="Morgan M.S."/>
            <person name="Arlian L.G."/>
        </authorList>
    </citation>
    <scope>NUCLEOTIDE SEQUENCE [LARGE SCALE GENOMIC DNA]</scope>
    <source>
        <strain evidence="19">Arlian Lab</strain>
    </source>
</reference>
<dbReference type="Proteomes" id="UP000616769">
    <property type="component" value="Unassembled WGS sequence"/>
</dbReference>
<evidence type="ECO:0000313" key="21">
    <source>
        <dbReference type="Proteomes" id="UP000070412"/>
    </source>
</evidence>
<accession>A0A131ZV16</accession>
<evidence type="ECO:0000256" key="14">
    <source>
        <dbReference type="ARBA" id="ARBA00023136"/>
    </source>
</evidence>
<evidence type="ECO:0000256" key="6">
    <source>
        <dbReference type="ARBA" id="ARBA00022660"/>
    </source>
</evidence>
<keyword evidence="9" id="KW-0999">Mitochondrion inner membrane</keyword>
<evidence type="ECO:0000256" key="9">
    <source>
        <dbReference type="ARBA" id="ARBA00022792"/>
    </source>
</evidence>
<dbReference type="InterPro" id="IPR021157">
    <property type="entry name" value="Cyt_c1_TM_anchor_C"/>
</dbReference>
<dbReference type="Pfam" id="PF02167">
    <property type="entry name" value="Cytochrom_C1"/>
    <property type="match status" value="1"/>
</dbReference>
<dbReference type="PANTHER" id="PTHR10266">
    <property type="entry name" value="CYTOCHROME C1"/>
    <property type="match status" value="1"/>
</dbReference>
<dbReference type="InterPro" id="IPR002326">
    <property type="entry name" value="Cyt_c1"/>
</dbReference>
<keyword evidence="10" id="KW-0249">Electron transport</keyword>
<dbReference type="EMBL" id="JXLN01002530">
    <property type="protein sequence ID" value="KPM02658.1"/>
    <property type="molecule type" value="Genomic_DNA"/>
</dbReference>
<keyword evidence="21" id="KW-1185">Reference proteome</keyword>
<dbReference type="OMA" id="WVKKFKW"/>
<dbReference type="Gene3D" id="1.20.5.100">
    <property type="entry name" value="Cytochrome c1, transmembrane anchor, C-terminal"/>
    <property type="match status" value="1"/>
</dbReference>
<keyword evidence="7 16" id="KW-0812">Transmembrane</keyword>
<dbReference type="PANTHER" id="PTHR10266:SF3">
    <property type="entry name" value="CYTOCHROME C1, HEME PROTEIN, MITOCHONDRIAL"/>
    <property type="match status" value="1"/>
</dbReference>
<dbReference type="GO" id="GO:0005743">
    <property type="term" value="C:mitochondrial inner membrane"/>
    <property type="evidence" value="ECO:0007669"/>
    <property type="project" value="UniProtKB-SubCell"/>
</dbReference>
<name>A0A131ZV16_SARSC</name>
<dbReference type="Gene3D" id="1.10.760.10">
    <property type="entry name" value="Cytochrome c-like domain"/>
    <property type="match status" value="1"/>
</dbReference>